<accession>A0A9J2PK75</accession>
<keyword evidence="2" id="KW-1185">Reference proteome</keyword>
<feature type="region of interest" description="Disordered" evidence="1">
    <location>
        <begin position="57"/>
        <end position="76"/>
    </location>
</feature>
<protein>
    <submittedName>
        <fullName evidence="3">Uncharacterized protein</fullName>
    </submittedName>
</protein>
<name>A0A9J2PK75_ASCLU</name>
<dbReference type="WBParaSite" id="ALUE_0001042501-mRNA-1">
    <property type="protein sequence ID" value="ALUE_0001042501-mRNA-1"/>
    <property type="gene ID" value="ALUE_0001042501"/>
</dbReference>
<evidence type="ECO:0000313" key="3">
    <source>
        <dbReference type="WBParaSite" id="ALUE_0001042501-mRNA-1"/>
    </source>
</evidence>
<sequence length="1138" mass="128631">MYRPTDERSVDRTTAQSPMASLIESIDHHLDGRVLDRAIKREVEDYDDGAENVFNVGNGPNIEAPTGNNYGGDSDGDVEAHDYNESGLPYGADPDSIPTSALQRMAGEFRADRFLNTESMSDDGEDCDGDWNASNYSQANKKQSDVVAVADQYSNVYSLKGFIENDSVEEVLHLIYSDERRGLLKFSYRMWALHRLGINPLKEVTCRLNWSQVVPNCLQKDVIEDGRIKNSLRKYISNYIYNCRQTVVVRENRNELNRIKAQGLSKDRLRKAIAQLVNKTSNKHGWTLYRPIPSYIMRNISGVRNKAYKEKKQKEQALSGDGTAADIEQPVDQPVMENTDTPIVSEISRATINSMMKRVFVRGLNSALRDSYREEAIANLGITDWLSVNVADVDYTPVIPEVLRLNSALRDSYREEAIANLGITDWLWVNVADVDYTPVIPEVLRADPIVARKVQTRLSGYVTLCVRKARTKKMLEKYADEMLQIRENYARENAPEELFVDLIKKASEEYGWDGHIPSAVGLKGWIYDRTVDFFKSKLAGTTAANGEGRWEDKEVSFTDSQGTAEVDQTAEEHVPSCYIELDSYQSAMREVFDSKRHIRSSFRQYAFDALSISATMKGDPSTVDFSSVIPTAIQQQPATMRRITQQLAWSASTKVLGQRRALVMQKNAAQMANIRRQYPTSKDVPRDLIKDIIDKTYAEEGWGEHKPAVEPFINKLYEYSMAYVDKLGECNLDEIAESEEASCSKSINGSVQDDDGAFSDISPVRRSDALQLRRSERNVRKRSIEENDTSEFELKKKMMTNATRQGHDDVNEFDGRQSSVQVNGTVFVFFKMSSRQLETAIKELFERDIKGPLNSSFRKKVVEELGITMSFAGVLEDLDYSSLIPAAIQSNDQIHEQVRQQIISYLIGFIRRCRLTYIAEEKATRLADLLKDYPKHNSIPLNTLYALIHEVAREKGWKRYLPLASKLKYRIYERRELIMKRAAAQKTQQDVAGPSATAIVATGYAVTPLQAAALRNKRNSFGLLHEMKGDRRLFLTSGGEESEIVTSSTVFPMSAASSSRRSSTESTSGNFMQTMKNKLKDLGPEEMSALMNRINEHVRDKMLAQLTSQIVHNFDPTQQDSVFNEILGIVDAHKTGSP</sequence>
<reference evidence="3" key="1">
    <citation type="submission" date="2023-03" db="UniProtKB">
        <authorList>
            <consortium name="WormBaseParasite"/>
        </authorList>
    </citation>
    <scope>IDENTIFICATION</scope>
</reference>
<evidence type="ECO:0000313" key="2">
    <source>
        <dbReference type="Proteomes" id="UP000036681"/>
    </source>
</evidence>
<proteinExistence type="predicted"/>
<dbReference type="Proteomes" id="UP000036681">
    <property type="component" value="Unplaced"/>
</dbReference>
<dbReference type="AlphaFoldDB" id="A0A9J2PK75"/>
<evidence type="ECO:0000256" key="1">
    <source>
        <dbReference type="SAM" id="MobiDB-lite"/>
    </source>
</evidence>
<organism evidence="2 3">
    <name type="scientific">Ascaris lumbricoides</name>
    <name type="common">Giant roundworm</name>
    <dbReference type="NCBI Taxonomy" id="6252"/>
    <lineage>
        <taxon>Eukaryota</taxon>
        <taxon>Metazoa</taxon>
        <taxon>Ecdysozoa</taxon>
        <taxon>Nematoda</taxon>
        <taxon>Chromadorea</taxon>
        <taxon>Rhabditida</taxon>
        <taxon>Spirurina</taxon>
        <taxon>Ascaridomorpha</taxon>
        <taxon>Ascaridoidea</taxon>
        <taxon>Ascarididae</taxon>
        <taxon>Ascaris</taxon>
    </lineage>
</organism>